<feature type="domain" description="G-protein coupled receptors family 2 profile 1" evidence="18">
    <location>
        <begin position="243"/>
        <end position="319"/>
    </location>
</feature>
<feature type="transmembrane region" description="Helical" evidence="16">
    <location>
        <begin position="447"/>
        <end position="468"/>
    </location>
</feature>
<evidence type="ECO:0000313" key="21">
    <source>
        <dbReference type="Proteomes" id="UP000675900"/>
    </source>
</evidence>
<dbReference type="Gene3D" id="4.10.1240.10">
    <property type="entry name" value="GPCR, family 2, extracellular hormone receptor domain"/>
    <property type="match status" value="1"/>
</dbReference>
<evidence type="ECO:0000256" key="15">
    <source>
        <dbReference type="ARBA" id="ARBA00083435"/>
    </source>
</evidence>
<dbReference type="PROSITE" id="PS00650">
    <property type="entry name" value="G_PROTEIN_RECEP_F2_2"/>
    <property type="match status" value="1"/>
</dbReference>
<dbReference type="SMART" id="SM00008">
    <property type="entry name" value="HormR"/>
    <property type="match status" value="1"/>
</dbReference>
<keyword evidence="6 16" id="KW-1133">Transmembrane helix</keyword>
<keyword evidence="12" id="KW-0807">Transducer</keyword>
<dbReference type="PRINTS" id="PR01155">
    <property type="entry name" value="VIP2RECEPTOR"/>
</dbReference>
<feature type="domain" description="G-protein coupled receptors family 2 profile 2" evidence="19">
    <location>
        <begin position="332"/>
        <end position="585"/>
    </location>
</feature>
<evidence type="ECO:0000259" key="18">
    <source>
        <dbReference type="PROSITE" id="PS50227"/>
    </source>
</evidence>
<dbReference type="CDD" id="cd15986">
    <property type="entry name" value="7tmB1_VIP-R2"/>
    <property type="match status" value="1"/>
</dbReference>
<evidence type="ECO:0000256" key="17">
    <source>
        <dbReference type="SAM" id="SignalP"/>
    </source>
</evidence>
<keyword evidence="5 17" id="KW-0732">Signal</keyword>
<dbReference type="SUPFAM" id="SSF81321">
    <property type="entry name" value="Family A G protein-coupled receptor-like"/>
    <property type="match status" value="1"/>
</dbReference>
<dbReference type="PRINTS" id="PR00491">
    <property type="entry name" value="VASOACTVEIPR"/>
</dbReference>
<dbReference type="InterPro" id="IPR017981">
    <property type="entry name" value="GPCR_2-like_7TM"/>
</dbReference>
<dbReference type="Ensembl" id="ENSPTIT00000017769.1">
    <property type="protein sequence ID" value="ENSPTIP00000013698.1"/>
    <property type="gene ID" value="ENSPTIG00000013342.1"/>
</dbReference>
<evidence type="ECO:0000256" key="16">
    <source>
        <dbReference type="SAM" id="Phobius"/>
    </source>
</evidence>
<evidence type="ECO:0000256" key="8">
    <source>
        <dbReference type="ARBA" id="ARBA00023136"/>
    </source>
</evidence>
<dbReference type="GO" id="GO:0008528">
    <property type="term" value="F:G protein-coupled peptide receptor activity"/>
    <property type="evidence" value="ECO:0007669"/>
    <property type="project" value="TreeGrafter"/>
</dbReference>
<evidence type="ECO:0000256" key="12">
    <source>
        <dbReference type="ARBA" id="ARBA00023224"/>
    </source>
</evidence>
<evidence type="ECO:0000313" key="20">
    <source>
        <dbReference type="Ensembl" id="ENSPTIP00000013698.1"/>
    </source>
</evidence>
<feature type="transmembrane region" description="Helical" evidence="16">
    <location>
        <begin position="563"/>
        <end position="584"/>
    </location>
</feature>
<dbReference type="InterPro" id="IPR047035">
    <property type="entry name" value="VIP-R2_7TM"/>
</dbReference>
<dbReference type="InterPro" id="IPR036445">
    <property type="entry name" value="GPCR_2_extracell_dom_sf"/>
</dbReference>
<name>A0A8C9K302_PANTA</name>
<evidence type="ECO:0000256" key="6">
    <source>
        <dbReference type="ARBA" id="ARBA00022989"/>
    </source>
</evidence>
<dbReference type="FunFam" id="1.20.1070.10:FF:000032">
    <property type="entry name" value="Vasoactive intestinal polypeptide receptor 1"/>
    <property type="match status" value="1"/>
</dbReference>
<dbReference type="Proteomes" id="UP000675900">
    <property type="component" value="Unassembled WGS sequence"/>
</dbReference>
<evidence type="ECO:0000256" key="7">
    <source>
        <dbReference type="ARBA" id="ARBA00023040"/>
    </source>
</evidence>
<feature type="transmembrane region" description="Helical" evidence="16">
    <location>
        <begin position="366"/>
        <end position="384"/>
    </location>
</feature>
<dbReference type="Pfam" id="PF02793">
    <property type="entry name" value="HRM"/>
    <property type="match status" value="1"/>
</dbReference>
<dbReference type="PROSITE" id="PS50261">
    <property type="entry name" value="G_PROTEIN_RECEP_F2_4"/>
    <property type="match status" value="1"/>
</dbReference>
<evidence type="ECO:0000259" key="19">
    <source>
        <dbReference type="PROSITE" id="PS50261"/>
    </source>
</evidence>
<dbReference type="Pfam" id="PF00002">
    <property type="entry name" value="7tm_2"/>
    <property type="match status" value="1"/>
</dbReference>
<accession>A0A8C9K302</accession>
<evidence type="ECO:0000256" key="1">
    <source>
        <dbReference type="ARBA" id="ARBA00004651"/>
    </source>
</evidence>
<dbReference type="SUPFAM" id="SSF111418">
    <property type="entry name" value="Hormone receptor domain"/>
    <property type="match status" value="1"/>
</dbReference>
<gene>
    <name evidence="20" type="primary">VIPR2</name>
</gene>
<dbReference type="GO" id="GO:0017046">
    <property type="term" value="F:peptide hormone binding"/>
    <property type="evidence" value="ECO:0007669"/>
    <property type="project" value="TreeGrafter"/>
</dbReference>
<dbReference type="GO" id="GO:0004999">
    <property type="term" value="F:vasoactive intestinal polypeptide receptor activity"/>
    <property type="evidence" value="ECO:0007669"/>
    <property type="project" value="Ensembl"/>
</dbReference>
<dbReference type="PRINTS" id="PR00249">
    <property type="entry name" value="GPCRSECRETIN"/>
</dbReference>
<dbReference type="Gene3D" id="1.20.1070.10">
    <property type="entry name" value="Rhodopsin 7-helix transmembrane proteins"/>
    <property type="match status" value="1"/>
</dbReference>
<proteinExistence type="inferred from homology"/>
<organism evidence="20 21">
    <name type="scientific">Panthera tigris altaica</name>
    <name type="common">Siberian tiger</name>
    <dbReference type="NCBI Taxonomy" id="74533"/>
    <lineage>
        <taxon>Eukaryota</taxon>
        <taxon>Metazoa</taxon>
        <taxon>Chordata</taxon>
        <taxon>Craniata</taxon>
        <taxon>Vertebrata</taxon>
        <taxon>Euteleostomi</taxon>
        <taxon>Mammalia</taxon>
        <taxon>Eutheria</taxon>
        <taxon>Laurasiatheria</taxon>
        <taxon>Carnivora</taxon>
        <taxon>Feliformia</taxon>
        <taxon>Felidae</taxon>
        <taxon>Pantherinae</taxon>
        <taxon>Panthera</taxon>
    </lineage>
</organism>
<feature type="chain" id="PRO_5034336504" description="Vasoactive intestinal polypeptide receptor 2" evidence="17">
    <location>
        <begin position="24"/>
        <end position="644"/>
    </location>
</feature>
<dbReference type="PROSITE" id="PS00649">
    <property type="entry name" value="G_PROTEIN_RECEP_F2_1"/>
    <property type="match status" value="1"/>
</dbReference>
<dbReference type="InterPro" id="IPR002284">
    <property type="entry name" value="GPCR_2_VIP_rcpt_2"/>
</dbReference>
<evidence type="ECO:0000256" key="9">
    <source>
        <dbReference type="ARBA" id="ARBA00023157"/>
    </source>
</evidence>
<evidence type="ECO:0000256" key="3">
    <source>
        <dbReference type="ARBA" id="ARBA00022475"/>
    </source>
</evidence>
<comment type="similarity">
    <text evidence="2">Belongs to the G-protein coupled receptor 2 family.</text>
</comment>
<keyword evidence="3" id="KW-1003">Cell membrane</keyword>
<feature type="signal peptide" evidence="17">
    <location>
        <begin position="1"/>
        <end position="23"/>
    </location>
</feature>
<dbReference type="AlphaFoldDB" id="A0A8C9K302"/>
<evidence type="ECO:0000256" key="2">
    <source>
        <dbReference type="ARBA" id="ARBA00005314"/>
    </source>
</evidence>
<dbReference type="InterPro" id="IPR001879">
    <property type="entry name" value="GPCR_2_extracellular_dom"/>
</dbReference>
<feature type="transmembrane region" description="Helical" evidence="16">
    <location>
        <begin position="334"/>
        <end position="357"/>
    </location>
</feature>
<dbReference type="GO" id="GO:0007189">
    <property type="term" value="P:adenylate cyclase-activating G protein-coupled receptor signaling pathway"/>
    <property type="evidence" value="ECO:0007669"/>
    <property type="project" value="Ensembl"/>
</dbReference>
<evidence type="ECO:0000256" key="11">
    <source>
        <dbReference type="ARBA" id="ARBA00023180"/>
    </source>
</evidence>
<keyword evidence="21" id="KW-1185">Reference proteome</keyword>
<reference evidence="20" key="2">
    <citation type="submission" date="2025-09" db="UniProtKB">
        <authorList>
            <consortium name="Ensembl"/>
        </authorList>
    </citation>
    <scope>IDENTIFICATION</scope>
</reference>
<keyword evidence="10" id="KW-0675">Receptor</keyword>
<keyword evidence="9" id="KW-1015">Disulfide bond</keyword>
<evidence type="ECO:0000256" key="14">
    <source>
        <dbReference type="ARBA" id="ARBA00071716"/>
    </source>
</evidence>
<keyword evidence="4 16" id="KW-0812">Transmembrane</keyword>
<dbReference type="PANTHER" id="PTHR45620:SF22">
    <property type="entry name" value="VASOACTIVE INTESTINAL POLYPEPTIDE RECEPTOR 2"/>
    <property type="match status" value="1"/>
</dbReference>
<dbReference type="InterPro" id="IPR001571">
    <property type="entry name" value="GPCR_2_VIP_rcpt"/>
</dbReference>
<evidence type="ECO:0000256" key="13">
    <source>
        <dbReference type="ARBA" id="ARBA00063657"/>
    </source>
</evidence>
<dbReference type="InterPro" id="IPR050332">
    <property type="entry name" value="GPCR_2"/>
</dbReference>
<sequence length="644" mass="72434">MVSVLHGQALLFSLCCTARPCQCSPHCLTVALTQPCWVVRRDSDGEEATEPLASGNVPALGPLVCPYVKHINRRKERGKASHRPRVRASSLYYTESTWQQDWPPPNQNAQLRTPLGHLLRGVTEGHAVAKESFLSEKYPFRRYESTAGNDALQSKRGRCGRERAYCSRAPPHRAPAPPEELNECYLGSTLEPKGVLFYFVELLFDFPVLVEFFVTSIFLNLDQVNGVHPECRFHLEIQEEETKCAELLRTQTEKYKACTGVWDNITCWRPADVGETVTVPCPTVFSNFYSKPGNISKNCTSDGWSEMFPDFVDACGYNDPEDESKIAFYVLVKAIYTLGHSVSLISLTTGSIILCLFRKLHCTRNYIHLNLFLSFILRAISVLVKDDILYSSSGTLHCPDQPSSWVGCKLSLVLFQYCIMANFYWLLVEGLYLHTLLVAIFSPGRRFVAYLLIGWGIPTICTGAWTAARLSLEDTGCWDTNDHSVPWWVIRTPILISIIVNFVLFVSIIRILLQKLTSPDVGGNDQSQYRRLTKSTLLLIPLFGVHYMVFAVFPIGISSKYQILFELCIGSFQGLVVAVLYCFLNSEVQSELKRKWRGWCPSQPCGRDHSFHGSSVSRNGSESALQLHRGSCAPSFLQTETSVI</sequence>
<dbReference type="FunFam" id="4.10.1240.10:FF:000015">
    <property type="entry name" value="Vasoactive intestinal polypeptide receptor 2"/>
    <property type="match status" value="1"/>
</dbReference>
<reference evidence="20" key="1">
    <citation type="submission" date="2025-08" db="UniProtKB">
        <authorList>
            <consortium name="Ensembl"/>
        </authorList>
    </citation>
    <scope>IDENTIFICATION</scope>
</reference>
<dbReference type="InterPro" id="IPR000832">
    <property type="entry name" value="GPCR_2_secretin-like"/>
</dbReference>
<keyword evidence="11" id="KW-0325">Glycoprotein</keyword>
<keyword evidence="8 16" id="KW-0472">Membrane</keyword>
<dbReference type="GeneTree" id="ENSGT00940000158089"/>
<evidence type="ECO:0000256" key="5">
    <source>
        <dbReference type="ARBA" id="ARBA00022729"/>
    </source>
</evidence>
<dbReference type="GO" id="GO:0007166">
    <property type="term" value="P:cell surface receptor signaling pathway"/>
    <property type="evidence" value="ECO:0007669"/>
    <property type="project" value="InterPro"/>
</dbReference>
<protein>
    <recommendedName>
        <fullName evidence="14">Vasoactive intestinal polypeptide receptor 2</fullName>
    </recommendedName>
    <alternativeName>
        <fullName evidence="15">Pituitary adenylate cyclase-activating polypeptide type III receptor</fullName>
    </alternativeName>
</protein>
<feature type="transmembrane region" description="Helical" evidence="16">
    <location>
        <begin position="488"/>
        <end position="513"/>
    </location>
</feature>
<evidence type="ECO:0000256" key="10">
    <source>
        <dbReference type="ARBA" id="ARBA00023170"/>
    </source>
</evidence>
<keyword evidence="7" id="KW-0297">G-protein coupled receptor</keyword>
<dbReference type="PROSITE" id="PS50227">
    <property type="entry name" value="G_PROTEIN_RECEP_F2_3"/>
    <property type="match status" value="1"/>
</dbReference>
<dbReference type="GO" id="GO:0001634">
    <property type="term" value="F:pituitary adenylate cyclase-activating polypeptide receptor activity"/>
    <property type="evidence" value="ECO:0007669"/>
    <property type="project" value="Ensembl"/>
</dbReference>
<dbReference type="PANTHER" id="PTHR45620">
    <property type="entry name" value="PDF RECEPTOR-LIKE PROTEIN-RELATED"/>
    <property type="match status" value="1"/>
</dbReference>
<feature type="transmembrane region" description="Helical" evidence="16">
    <location>
        <begin position="537"/>
        <end position="557"/>
    </location>
</feature>
<comment type="subunit">
    <text evidence="13">Interacts with ADCYAP1/PACAP (via N-terminal extracellular domain); activated by PACAP27 and CAPAC38 neuropeptides. Interacts with VIP; the interaction results in VIPR1 activation.</text>
</comment>
<dbReference type="GO" id="GO:0005886">
    <property type="term" value="C:plasma membrane"/>
    <property type="evidence" value="ECO:0007669"/>
    <property type="project" value="UniProtKB-SubCell"/>
</dbReference>
<evidence type="ECO:0000256" key="4">
    <source>
        <dbReference type="ARBA" id="ARBA00022692"/>
    </source>
</evidence>
<comment type="subcellular location">
    <subcellularLocation>
        <location evidence="1">Cell membrane</location>
        <topology evidence="1">Multi-pass membrane protein</topology>
    </subcellularLocation>
</comment>
<dbReference type="InterPro" id="IPR017983">
    <property type="entry name" value="GPCR_2_secretin-like_CS"/>
</dbReference>